<comment type="caution">
    <text evidence="3">The sequence shown here is derived from an EMBL/GenBank/DDBJ whole genome shotgun (WGS) entry which is preliminary data.</text>
</comment>
<protein>
    <recommendedName>
        <fullName evidence="2">25S rRNA (uridine-N(3))-methyltransferase BMT5-like domain-containing protein</fullName>
    </recommendedName>
</protein>
<keyword evidence="4" id="KW-1185">Reference proteome</keyword>
<dbReference type="Gene3D" id="3.30.70.380">
    <property type="entry name" value="Ferrodoxin-fold anticodon-binding domain"/>
    <property type="match status" value="1"/>
</dbReference>
<dbReference type="InterPro" id="IPR019446">
    <property type="entry name" value="BMT5-like"/>
</dbReference>
<gene>
    <name evidence="3" type="ORF">PCOR1329_LOCUS67333</name>
</gene>
<feature type="region of interest" description="Disordered" evidence="1">
    <location>
        <begin position="44"/>
        <end position="114"/>
    </location>
</feature>
<proteinExistence type="predicted"/>
<dbReference type="InterPro" id="IPR036690">
    <property type="entry name" value="Fdx_antiC-bd_sf"/>
</dbReference>
<dbReference type="Proteomes" id="UP001189429">
    <property type="component" value="Unassembled WGS sequence"/>
</dbReference>
<feature type="compositionally biased region" description="Gly residues" evidence="1">
    <location>
        <begin position="88"/>
        <end position="98"/>
    </location>
</feature>
<dbReference type="Pfam" id="PF10354">
    <property type="entry name" value="BMT5-like"/>
    <property type="match status" value="1"/>
</dbReference>
<sequence>MELRAVARWTVASRLRAPLTSPQRRRRGGGGGLGLRPLAREVRAAAGRGEPLLRQSSGGARRRRVRDRGHDPGDGGGAPGALPRGLGRSAGRGLGGVARRGRHGHRGHPARGPLAPFDRVIFQFPQHPERRKIHRHRELLRRFFASVLPHVAEGGEVLVTLCGGQGGTPAEREPRKASDTWQVQDAAAEAGLVLAAVHAFPAAALASLGYSSTGYRGSGLRASNSGLHQDRPFCVDGGLTHAFRAEGAGAVAAFPLCWSHDVSFWARTGFEEADLLCALRHAGGGGPLEVTAELLDEYHRPEDFRAARTYRLSVCARDRAVSQKAWRHWCESARAEMERQAEADAGAPSAGPGPPSACEATAAAAAAACKKWRHLGGKACDFEPAHLVLGECQVTL</sequence>
<accession>A0ABN9WLD8</accession>
<reference evidence="3" key="1">
    <citation type="submission" date="2023-10" db="EMBL/GenBank/DDBJ databases">
        <authorList>
            <person name="Chen Y."/>
            <person name="Shah S."/>
            <person name="Dougan E. K."/>
            <person name="Thang M."/>
            <person name="Chan C."/>
        </authorList>
    </citation>
    <scope>NUCLEOTIDE SEQUENCE [LARGE SCALE GENOMIC DNA]</scope>
</reference>
<feature type="region of interest" description="Disordered" evidence="1">
    <location>
        <begin position="18"/>
        <end position="37"/>
    </location>
</feature>
<evidence type="ECO:0000313" key="3">
    <source>
        <dbReference type="EMBL" id="CAK0885838.1"/>
    </source>
</evidence>
<feature type="compositionally biased region" description="Basic residues" evidence="1">
    <location>
        <begin position="99"/>
        <end position="109"/>
    </location>
</feature>
<evidence type="ECO:0000313" key="4">
    <source>
        <dbReference type="Proteomes" id="UP001189429"/>
    </source>
</evidence>
<organism evidence="3 4">
    <name type="scientific">Prorocentrum cordatum</name>
    <dbReference type="NCBI Taxonomy" id="2364126"/>
    <lineage>
        <taxon>Eukaryota</taxon>
        <taxon>Sar</taxon>
        <taxon>Alveolata</taxon>
        <taxon>Dinophyceae</taxon>
        <taxon>Prorocentrales</taxon>
        <taxon>Prorocentraceae</taxon>
        <taxon>Prorocentrum</taxon>
    </lineage>
</organism>
<evidence type="ECO:0000256" key="1">
    <source>
        <dbReference type="SAM" id="MobiDB-lite"/>
    </source>
</evidence>
<feature type="domain" description="25S rRNA (uridine-N(3))-methyltransferase BMT5-like" evidence="2">
    <location>
        <begin position="117"/>
        <end position="205"/>
    </location>
</feature>
<dbReference type="EMBL" id="CAUYUJ010018723">
    <property type="protein sequence ID" value="CAK0885838.1"/>
    <property type="molecule type" value="Genomic_DNA"/>
</dbReference>
<evidence type="ECO:0000259" key="2">
    <source>
        <dbReference type="Pfam" id="PF10354"/>
    </source>
</evidence>
<name>A0ABN9WLD8_9DINO</name>